<dbReference type="PANTHER" id="PTHR23044">
    <property type="entry name" value="3'-5' EXONUCLEASE ERI1-RELATED"/>
    <property type="match status" value="1"/>
</dbReference>
<organism evidence="5">
    <name type="scientific">viral metagenome</name>
    <dbReference type="NCBI Taxonomy" id="1070528"/>
    <lineage>
        <taxon>unclassified sequences</taxon>
        <taxon>metagenomes</taxon>
        <taxon>organismal metagenomes</taxon>
    </lineage>
</organism>
<keyword evidence="3" id="KW-0269">Exonuclease</keyword>
<dbReference type="InterPro" id="IPR036397">
    <property type="entry name" value="RNaseH_sf"/>
</dbReference>
<dbReference type="PANTHER" id="PTHR23044:SF61">
    <property type="entry name" value="3'-5' EXORIBONUCLEASE 1-RELATED"/>
    <property type="match status" value="1"/>
</dbReference>
<dbReference type="Gene3D" id="3.30.420.10">
    <property type="entry name" value="Ribonuclease H-like superfamily/Ribonuclease H"/>
    <property type="match status" value="1"/>
</dbReference>
<protein>
    <recommendedName>
        <fullName evidence="4">Exonuclease domain-containing protein</fullName>
    </recommendedName>
</protein>
<dbReference type="InterPro" id="IPR012337">
    <property type="entry name" value="RNaseH-like_sf"/>
</dbReference>
<evidence type="ECO:0000256" key="3">
    <source>
        <dbReference type="ARBA" id="ARBA00022839"/>
    </source>
</evidence>
<accession>A0A6C0JB39</accession>
<dbReference type="GO" id="GO:0003676">
    <property type="term" value="F:nucleic acid binding"/>
    <property type="evidence" value="ECO:0007669"/>
    <property type="project" value="InterPro"/>
</dbReference>
<dbReference type="InterPro" id="IPR047201">
    <property type="entry name" value="ERI-1_3'hExo-like"/>
</dbReference>
<keyword evidence="2" id="KW-0378">Hydrolase</keyword>
<dbReference type="InterPro" id="IPR013520">
    <property type="entry name" value="Ribonucl_H"/>
</dbReference>
<proteinExistence type="predicted"/>
<dbReference type="InterPro" id="IPR051274">
    <property type="entry name" value="3-5_Exoribonuclease"/>
</dbReference>
<reference evidence="5" key="1">
    <citation type="journal article" date="2020" name="Nature">
        <title>Giant virus diversity and host interactions through global metagenomics.</title>
        <authorList>
            <person name="Schulz F."/>
            <person name="Roux S."/>
            <person name="Paez-Espino D."/>
            <person name="Jungbluth S."/>
            <person name="Walsh D.A."/>
            <person name="Denef V.J."/>
            <person name="McMahon K.D."/>
            <person name="Konstantinidis K.T."/>
            <person name="Eloe-Fadrosh E.A."/>
            <person name="Kyrpides N.C."/>
            <person name="Woyke T."/>
        </authorList>
    </citation>
    <scope>NUCLEOTIDE SEQUENCE</scope>
    <source>
        <strain evidence="5">GVMAG-M-3300025880-56</strain>
    </source>
</reference>
<dbReference type="GO" id="GO:0000175">
    <property type="term" value="F:3'-5'-RNA exonuclease activity"/>
    <property type="evidence" value="ECO:0007669"/>
    <property type="project" value="InterPro"/>
</dbReference>
<keyword evidence="1" id="KW-0540">Nuclease</keyword>
<dbReference type="AlphaFoldDB" id="A0A6C0JB39"/>
<evidence type="ECO:0000313" key="5">
    <source>
        <dbReference type="EMBL" id="QHU01896.1"/>
    </source>
</evidence>
<dbReference type="EMBL" id="MN740350">
    <property type="protein sequence ID" value="QHU01896.1"/>
    <property type="molecule type" value="Genomic_DNA"/>
</dbReference>
<sequence>MKDQNFDFFLIVNLKATCIEDATISPQEIIKFDSLLVDCKTLKILDSFCEYVKPTHKPILGSYCEKTTNISQTIIDKSDKFYIIYQKFMYWLGCNTINKKIILVICDDWHFKTIFPNQCNLSKITPNKFTCEWINVKKEFKRCGKIYKRESEISLNQMLEFYDINETSIDETNKIHRLLVKLCSNFTLNPTKIIS</sequence>
<feature type="domain" description="Exonuclease" evidence="4">
    <location>
        <begin position="26"/>
        <end position="160"/>
    </location>
</feature>
<dbReference type="Pfam" id="PF00929">
    <property type="entry name" value="RNase_T"/>
    <property type="match status" value="1"/>
</dbReference>
<evidence type="ECO:0000259" key="4">
    <source>
        <dbReference type="Pfam" id="PF00929"/>
    </source>
</evidence>
<name>A0A6C0JB39_9ZZZZ</name>
<evidence type="ECO:0000256" key="1">
    <source>
        <dbReference type="ARBA" id="ARBA00022722"/>
    </source>
</evidence>
<dbReference type="SUPFAM" id="SSF53098">
    <property type="entry name" value="Ribonuclease H-like"/>
    <property type="match status" value="1"/>
</dbReference>
<evidence type="ECO:0000256" key="2">
    <source>
        <dbReference type="ARBA" id="ARBA00022801"/>
    </source>
</evidence>
<dbReference type="CDD" id="cd06133">
    <property type="entry name" value="ERI-1_3'hExo_like"/>
    <property type="match status" value="1"/>
</dbReference>